<keyword evidence="1" id="KW-0808">Transferase</keyword>
<dbReference type="FunFam" id="3.40.1480.10:FF:000002">
    <property type="entry name" value="Glycerate kinase"/>
    <property type="match status" value="1"/>
</dbReference>
<dbReference type="OrthoDB" id="9766552at2"/>
<feature type="domain" description="MOFRL-associated" evidence="6">
    <location>
        <begin position="11"/>
        <end position="236"/>
    </location>
</feature>
<dbReference type="InterPro" id="IPR039760">
    <property type="entry name" value="MOFRL_protein"/>
</dbReference>
<dbReference type="FunFam" id="3.40.50.10180:FF:000001">
    <property type="entry name" value="Glycerate kinase"/>
    <property type="match status" value="1"/>
</dbReference>
<dbReference type="InterPro" id="IPR037035">
    <property type="entry name" value="GK-like_C_sf"/>
</dbReference>
<dbReference type="InterPro" id="IPR038614">
    <property type="entry name" value="GK_N_sf"/>
</dbReference>
<evidence type="ECO:0000256" key="1">
    <source>
        <dbReference type="ARBA" id="ARBA00022679"/>
    </source>
</evidence>
<evidence type="ECO:0000259" key="5">
    <source>
        <dbReference type="Pfam" id="PF05161"/>
    </source>
</evidence>
<feature type="domain" description="MOFRL" evidence="5">
    <location>
        <begin position="317"/>
        <end position="421"/>
    </location>
</feature>
<dbReference type="AlphaFoldDB" id="A0A437QGL0"/>
<name>A0A437QGL0_9PROT</name>
<dbReference type="Proteomes" id="UP000287447">
    <property type="component" value="Unassembled WGS sequence"/>
</dbReference>
<protein>
    <submittedName>
        <fullName evidence="7">Glycerate kinase</fullName>
    </submittedName>
</protein>
<evidence type="ECO:0000313" key="7">
    <source>
        <dbReference type="EMBL" id="RVU33698.1"/>
    </source>
</evidence>
<dbReference type="GO" id="GO:0005524">
    <property type="term" value="F:ATP binding"/>
    <property type="evidence" value="ECO:0007669"/>
    <property type="project" value="UniProtKB-KW"/>
</dbReference>
<keyword evidence="8" id="KW-1185">Reference proteome</keyword>
<evidence type="ECO:0000256" key="4">
    <source>
        <dbReference type="ARBA" id="ARBA00022840"/>
    </source>
</evidence>
<gene>
    <name evidence="7" type="ORF">EOI86_21340</name>
</gene>
<evidence type="ECO:0000256" key="2">
    <source>
        <dbReference type="ARBA" id="ARBA00022741"/>
    </source>
</evidence>
<keyword evidence="3 7" id="KW-0418">Kinase</keyword>
<organism evidence="7 8">
    <name type="scientific">Hwanghaeella grinnelliae</name>
    <dbReference type="NCBI Taxonomy" id="2500179"/>
    <lineage>
        <taxon>Bacteria</taxon>
        <taxon>Pseudomonadati</taxon>
        <taxon>Pseudomonadota</taxon>
        <taxon>Alphaproteobacteria</taxon>
        <taxon>Rhodospirillales</taxon>
        <taxon>Rhodospirillaceae</taxon>
        <taxon>Hwanghaeella</taxon>
    </lineage>
</organism>
<dbReference type="GO" id="GO:0005737">
    <property type="term" value="C:cytoplasm"/>
    <property type="evidence" value="ECO:0007669"/>
    <property type="project" value="TreeGrafter"/>
</dbReference>
<proteinExistence type="predicted"/>
<dbReference type="InterPro" id="IPR007835">
    <property type="entry name" value="MOFRL"/>
</dbReference>
<dbReference type="SUPFAM" id="SSF82544">
    <property type="entry name" value="GckA/TtuD-like"/>
    <property type="match status" value="1"/>
</dbReference>
<dbReference type="InterPro" id="IPR025286">
    <property type="entry name" value="MOFRL_assoc_dom"/>
</dbReference>
<keyword evidence="4" id="KW-0067">ATP-binding</keyword>
<dbReference type="Gene3D" id="3.40.1480.10">
    <property type="entry name" value="MOFRL domain"/>
    <property type="match status" value="1"/>
</dbReference>
<sequence length="432" mass="44500">MVRMAETRDLLLEMFHAAVRAADPMLCVPPCLPEPAKDGRTIVVGAGKASAVMAQATEAHWGKNYPGHELEGVVVTRYGYAVPCSKIKILEASHPVPDEKGMAAAQEILEAVSGLTEKDLVICLISGGGSALLTVPAGDMTLADKQAVNKALLASGATIDEMNCIRKHLSKIKGGQLAAACAPAKVISILISDVPGDDPQVIASGPTVPDDTTFAEAMRLVRHYDMDLPAAAMAILDAGVQETPKPGDPIFENTEIRMAAAPRLSLNAAADVARKAGIAPLILGDSLEGESREVGTVLAGIAQSARAHGTPVAAPAVLLSGGETTVTLRGKGRGGPNAECVLGMALALDGQAGLSALCCDTDGIDGSEDNAGAMIDPGTLDRARDKGVDAAAYLRNNDAYGFFQAVDGLVITGPTKTNVNDFRAILIEPSKG</sequence>
<evidence type="ECO:0000313" key="8">
    <source>
        <dbReference type="Proteomes" id="UP000287447"/>
    </source>
</evidence>
<reference evidence="8" key="1">
    <citation type="submission" date="2019-01" db="EMBL/GenBank/DDBJ databases">
        <title>Gri0909 isolated from a small marine red alga.</title>
        <authorList>
            <person name="Kim J."/>
            <person name="Jeong S.E."/>
            <person name="Jeon C.O."/>
        </authorList>
    </citation>
    <scope>NUCLEOTIDE SEQUENCE [LARGE SCALE GENOMIC DNA]</scope>
    <source>
        <strain evidence="8">Gri0909</strain>
    </source>
</reference>
<evidence type="ECO:0000259" key="6">
    <source>
        <dbReference type="Pfam" id="PF13660"/>
    </source>
</evidence>
<accession>A0A437QGL0</accession>
<dbReference type="PANTHER" id="PTHR12227:SF0">
    <property type="entry name" value="GLYCERATE KINASE"/>
    <property type="match status" value="1"/>
</dbReference>
<dbReference type="GO" id="GO:0008887">
    <property type="term" value="F:glycerate kinase activity"/>
    <property type="evidence" value="ECO:0007669"/>
    <property type="project" value="InterPro"/>
</dbReference>
<dbReference type="EMBL" id="SADE01000004">
    <property type="protein sequence ID" value="RVU33698.1"/>
    <property type="molecule type" value="Genomic_DNA"/>
</dbReference>
<evidence type="ECO:0000256" key="3">
    <source>
        <dbReference type="ARBA" id="ARBA00022777"/>
    </source>
</evidence>
<dbReference type="Pfam" id="PF05161">
    <property type="entry name" value="MOFRL"/>
    <property type="match status" value="1"/>
</dbReference>
<keyword evidence="2" id="KW-0547">Nucleotide-binding</keyword>
<dbReference type="Pfam" id="PF13660">
    <property type="entry name" value="DUF4147"/>
    <property type="match status" value="1"/>
</dbReference>
<comment type="caution">
    <text evidence="7">The sequence shown here is derived from an EMBL/GenBank/DDBJ whole genome shotgun (WGS) entry which is preliminary data.</text>
</comment>
<dbReference type="Gene3D" id="3.40.50.10180">
    <property type="entry name" value="Glycerate kinase, MOFRL-like N-terminal domain"/>
    <property type="match status" value="1"/>
</dbReference>
<dbReference type="PANTHER" id="PTHR12227">
    <property type="entry name" value="GLYCERATE KINASE"/>
    <property type="match status" value="1"/>
</dbReference>